<evidence type="ECO:0000313" key="2">
    <source>
        <dbReference type="EMBL" id="EIW78939.1"/>
    </source>
</evidence>
<feature type="transmembrane region" description="Helical" evidence="1">
    <location>
        <begin position="205"/>
        <end position="228"/>
    </location>
</feature>
<comment type="caution">
    <text evidence="2">The sequence shown here is derived from an EMBL/GenBank/DDBJ whole genome shotgun (WGS) entry which is preliminary data.</text>
</comment>
<dbReference type="OrthoDB" id="3357408at2759"/>
<dbReference type="EMBL" id="JH711581">
    <property type="protein sequence ID" value="EIW78939.1"/>
    <property type="molecule type" value="Genomic_DNA"/>
</dbReference>
<feature type="transmembrane region" description="Helical" evidence="1">
    <location>
        <begin position="128"/>
        <end position="146"/>
    </location>
</feature>
<protein>
    <submittedName>
        <fullName evidence="2">Uncharacterized protein</fullName>
    </submittedName>
</protein>
<keyword evidence="1" id="KW-0812">Transmembrane</keyword>
<dbReference type="KEGG" id="cput:CONPUDRAFT_91325"/>
<feature type="transmembrane region" description="Helical" evidence="1">
    <location>
        <begin position="6"/>
        <end position="34"/>
    </location>
</feature>
<keyword evidence="1" id="KW-1133">Transmembrane helix</keyword>
<evidence type="ECO:0000313" key="3">
    <source>
        <dbReference type="Proteomes" id="UP000053558"/>
    </source>
</evidence>
<name>A0A5M3MI70_CONPW</name>
<dbReference type="GeneID" id="19211448"/>
<dbReference type="OMA" id="IEITTHT"/>
<feature type="transmembrane region" description="Helical" evidence="1">
    <location>
        <begin position="54"/>
        <end position="75"/>
    </location>
</feature>
<sequence length="330" mass="35969">MALSIQLATLISLLVQSILYGIFCMLFIASTYVLKQRQKAHVSISRPIAVAGPIMFVLASAHIATIFVRIVQAFIREPDKTGQQAVLNATSSVSYVIKTTLYMAQTVWVGDGFMVYRLHIVWNGDKRVMIPMYIALVASMATSIASLHACATDVVIDVFGLQKWGYATYSMTLGVNFSGTSLIAARIMWNEKNVRRITVQGQSTLAAALVIIESGAIYSLGTIVLLIFFRSGNYIHYVFGEALVQVVGIVFSMIILRIGLGMSFQDTYSTTLTRNPTGRPSGVGHPLSQSLTVPSPALAINVSKVTHTHSDRGYTKDHRLAASDEALQLS</sequence>
<accession>A0A5M3MI70</accession>
<dbReference type="RefSeq" id="XP_007770689.1">
    <property type="nucleotide sequence ID" value="XM_007772499.1"/>
</dbReference>
<feature type="transmembrane region" description="Helical" evidence="1">
    <location>
        <begin position="166"/>
        <end position="185"/>
    </location>
</feature>
<feature type="transmembrane region" description="Helical" evidence="1">
    <location>
        <begin position="234"/>
        <end position="256"/>
    </location>
</feature>
<proteinExistence type="predicted"/>
<keyword evidence="3" id="KW-1185">Reference proteome</keyword>
<keyword evidence="1" id="KW-0472">Membrane</keyword>
<dbReference type="Proteomes" id="UP000053558">
    <property type="component" value="Unassembled WGS sequence"/>
</dbReference>
<evidence type="ECO:0000256" key="1">
    <source>
        <dbReference type="SAM" id="Phobius"/>
    </source>
</evidence>
<reference evidence="3" key="1">
    <citation type="journal article" date="2012" name="Science">
        <title>The Paleozoic origin of enzymatic lignin decomposition reconstructed from 31 fungal genomes.</title>
        <authorList>
            <person name="Floudas D."/>
            <person name="Binder M."/>
            <person name="Riley R."/>
            <person name="Barry K."/>
            <person name="Blanchette R.A."/>
            <person name="Henrissat B."/>
            <person name="Martinez A.T."/>
            <person name="Otillar R."/>
            <person name="Spatafora J.W."/>
            <person name="Yadav J.S."/>
            <person name="Aerts A."/>
            <person name="Benoit I."/>
            <person name="Boyd A."/>
            <person name="Carlson A."/>
            <person name="Copeland A."/>
            <person name="Coutinho P.M."/>
            <person name="de Vries R.P."/>
            <person name="Ferreira P."/>
            <person name="Findley K."/>
            <person name="Foster B."/>
            <person name="Gaskell J."/>
            <person name="Glotzer D."/>
            <person name="Gorecki P."/>
            <person name="Heitman J."/>
            <person name="Hesse C."/>
            <person name="Hori C."/>
            <person name="Igarashi K."/>
            <person name="Jurgens J.A."/>
            <person name="Kallen N."/>
            <person name="Kersten P."/>
            <person name="Kohler A."/>
            <person name="Kuees U."/>
            <person name="Kumar T.K.A."/>
            <person name="Kuo A."/>
            <person name="LaButti K."/>
            <person name="Larrondo L.F."/>
            <person name="Lindquist E."/>
            <person name="Ling A."/>
            <person name="Lombard V."/>
            <person name="Lucas S."/>
            <person name="Lundell T."/>
            <person name="Martin R."/>
            <person name="McLaughlin D.J."/>
            <person name="Morgenstern I."/>
            <person name="Morin E."/>
            <person name="Murat C."/>
            <person name="Nagy L.G."/>
            <person name="Nolan M."/>
            <person name="Ohm R.A."/>
            <person name="Patyshakuliyeva A."/>
            <person name="Rokas A."/>
            <person name="Ruiz-Duenas F.J."/>
            <person name="Sabat G."/>
            <person name="Salamov A."/>
            <person name="Samejima M."/>
            <person name="Schmutz J."/>
            <person name="Slot J.C."/>
            <person name="St John F."/>
            <person name="Stenlid J."/>
            <person name="Sun H."/>
            <person name="Sun S."/>
            <person name="Syed K."/>
            <person name="Tsang A."/>
            <person name="Wiebenga A."/>
            <person name="Young D."/>
            <person name="Pisabarro A."/>
            <person name="Eastwood D.C."/>
            <person name="Martin F."/>
            <person name="Cullen D."/>
            <person name="Grigoriev I.V."/>
            <person name="Hibbett D.S."/>
        </authorList>
    </citation>
    <scope>NUCLEOTIDE SEQUENCE [LARGE SCALE GENOMIC DNA]</scope>
    <source>
        <strain evidence="3">RWD-64-598 SS2</strain>
    </source>
</reference>
<dbReference type="AlphaFoldDB" id="A0A5M3MI70"/>
<organism evidence="2 3">
    <name type="scientific">Coniophora puteana (strain RWD-64-598)</name>
    <name type="common">Brown rot fungus</name>
    <dbReference type="NCBI Taxonomy" id="741705"/>
    <lineage>
        <taxon>Eukaryota</taxon>
        <taxon>Fungi</taxon>
        <taxon>Dikarya</taxon>
        <taxon>Basidiomycota</taxon>
        <taxon>Agaricomycotina</taxon>
        <taxon>Agaricomycetes</taxon>
        <taxon>Agaricomycetidae</taxon>
        <taxon>Boletales</taxon>
        <taxon>Coniophorineae</taxon>
        <taxon>Coniophoraceae</taxon>
        <taxon>Coniophora</taxon>
    </lineage>
</organism>
<gene>
    <name evidence="2" type="ORF">CONPUDRAFT_91325</name>
</gene>